<evidence type="ECO:0000256" key="1">
    <source>
        <dbReference type="SAM" id="MobiDB-lite"/>
    </source>
</evidence>
<proteinExistence type="predicted"/>
<comment type="caution">
    <text evidence="2">The sequence shown here is derived from an EMBL/GenBank/DDBJ whole genome shotgun (WGS) entry which is preliminary data.</text>
</comment>
<sequence length="829" mass="94219">MTLLPGIADLERRLSRVVDGCRQRDSAEEDPGAAVVEKDKFVARKKEIVAAMRLLQDLVQERRKVAREEKKGSSSSEFVKLSIRTRTLMEQCRTKSGNLRQILREQCARANSVGLRLGSKLSQRELDWRYDQLSAIEEFVEACSRSVKSPAEPVPEIPPELSECTTDVRTARKKLFGDDSETPLTRGGDHGTSVQQPRPSHRVGELSAEEEGAMEEWTARMDDIDKGMIDFFGGVAVEMGEAGQRHSELIERIKDRNEDVNGGIRAVSDRVRGIVLTENKSAMTCRVVLGIVLLIMAGWIYTRGAPPRGPPKKSLPASEPEGHPSGPLKVSLSGPSLRSRFSGPELSEPMRERNIFCARLLKAGSRRRGFGADAQRERQEHAKAMGRFEKSALDVQQSITQLIRRHAGFEPSVGGYRIKIVTPAPKKKKKRLRPADTMTDFECEMAMRRQAQLERIKIYRYQRRADDGTHSVRIGLLESVIKGSTMGPDDSRSLYSGHSESSDILLRNSASEYINSMYAPEAVLMRRKQQAYGWECRRDLALQRLVAREASREARLETALFLKAKRMEELEQWKRHGKAEEQRKRIQGNWLGALAFASFMCFVMDELNLLRMKRGNLGVADSSRQGAPRTTLARIQYEAVLAQQQELERLMASKEVQELVPFLQAYFALRLNIRRRRRAAMVVMACLKSWRTAGKIMLATRKYHEQCRRIQRAWRAAKARFDRKTQLCCDRWMRFERQMDTCLAQVLSRELSAAHPSPAAASGGAATSRRASMKQSKTRRVSTKGVGEIQLTLQERVKVALLPEQVRRQFVENELRFRRFALLPHIYAW</sequence>
<gene>
    <name evidence="2" type="ORF">FOZ62_013594</name>
</gene>
<feature type="region of interest" description="Disordered" evidence="1">
    <location>
        <begin position="755"/>
        <end position="781"/>
    </location>
</feature>
<accession>A0A7J6U0T3</accession>
<protein>
    <submittedName>
        <fullName evidence="2">Uncharacterized protein</fullName>
    </submittedName>
</protein>
<organism evidence="2 3">
    <name type="scientific">Perkinsus olseni</name>
    <name type="common">Perkinsus atlanticus</name>
    <dbReference type="NCBI Taxonomy" id="32597"/>
    <lineage>
        <taxon>Eukaryota</taxon>
        <taxon>Sar</taxon>
        <taxon>Alveolata</taxon>
        <taxon>Perkinsozoa</taxon>
        <taxon>Perkinsea</taxon>
        <taxon>Perkinsida</taxon>
        <taxon>Perkinsidae</taxon>
        <taxon>Perkinsus</taxon>
    </lineage>
</organism>
<feature type="region of interest" description="Disordered" evidence="1">
    <location>
        <begin position="176"/>
        <end position="211"/>
    </location>
</feature>
<evidence type="ECO:0000313" key="3">
    <source>
        <dbReference type="Proteomes" id="UP000574390"/>
    </source>
</evidence>
<dbReference type="Proteomes" id="UP000574390">
    <property type="component" value="Unassembled WGS sequence"/>
</dbReference>
<dbReference type="AlphaFoldDB" id="A0A7J6U0T3"/>
<feature type="region of interest" description="Disordered" evidence="1">
    <location>
        <begin position="305"/>
        <end position="346"/>
    </location>
</feature>
<name>A0A7J6U0T3_PEROL</name>
<evidence type="ECO:0000313" key="2">
    <source>
        <dbReference type="EMBL" id="KAF4750552.1"/>
    </source>
</evidence>
<feature type="compositionally biased region" description="Low complexity" evidence="1">
    <location>
        <begin position="755"/>
        <end position="770"/>
    </location>
</feature>
<feature type="non-terminal residue" evidence="2">
    <location>
        <position position="1"/>
    </location>
</feature>
<reference evidence="2 3" key="1">
    <citation type="submission" date="2020-04" db="EMBL/GenBank/DDBJ databases">
        <title>Perkinsus olseni comparative genomics.</title>
        <authorList>
            <person name="Bogema D.R."/>
        </authorList>
    </citation>
    <scope>NUCLEOTIDE SEQUENCE [LARGE SCALE GENOMIC DNA]</scope>
    <source>
        <strain evidence="2">ATCC PRA-205</strain>
    </source>
</reference>
<dbReference type="EMBL" id="JABANM010003624">
    <property type="protein sequence ID" value="KAF4750552.1"/>
    <property type="molecule type" value="Genomic_DNA"/>
</dbReference>